<keyword evidence="1" id="KW-0175">Coiled coil</keyword>
<sequence>MIRRIIIGSTLALATVALLPVVRNTLRPLVATGIREAKSTLETIKEEMEDIVAEAKLERMQKQFDKELAESDIEIDQTKGKSATIALVPKANSTLHPLVDAGVKSVKSTFETIKEEVRMQKQFDKEPLDIEQESISEQEVSSTEKITNEQEAISKEETIHVQEFNNKEEIKSDS</sequence>
<dbReference type="PATRIC" id="fig|649747.3.peg.4572"/>
<dbReference type="Proteomes" id="UP000016511">
    <property type="component" value="Unassembled WGS sequence"/>
</dbReference>
<evidence type="ECO:0000313" key="4">
    <source>
        <dbReference type="Proteomes" id="UP000016511"/>
    </source>
</evidence>
<name>U1WX75_ANEAE</name>
<accession>U1WX75</accession>
<dbReference type="HOGENOM" id="CLU_1536936_0_0_9"/>
<evidence type="ECO:0008006" key="5">
    <source>
        <dbReference type="Google" id="ProtNLM"/>
    </source>
</evidence>
<organism evidence="3 4">
    <name type="scientific">Aneurinibacillus aneurinilyticus ATCC 12856</name>
    <dbReference type="NCBI Taxonomy" id="649747"/>
    <lineage>
        <taxon>Bacteria</taxon>
        <taxon>Bacillati</taxon>
        <taxon>Bacillota</taxon>
        <taxon>Bacilli</taxon>
        <taxon>Bacillales</taxon>
        <taxon>Paenibacillaceae</taxon>
        <taxon>Aneurinibacillus group</taxon>
        <taxon>Aneurinibacillus</taxon>
    </lineage>
</organism>
<evidence type="ECO:0000256" key="1">
    <source>
        <dbReference type="SAM" id="Coils"/>
    </source>
</evidence>
<dbReference type="RefSeq" id="WP_021624689.1">
    <property type="nucleotide sequence ID" value="NZ_KE952915.1"/>
</dbReference>
<proteinExistence type="predicted"/>
<keyword evidence="4" id="KW-1185">Reference proteome</keyword>
<protein>
    <recommendedName>
        <fullName evidence="5">DUF5132 domain-containing protein</fullName>
    </recommendedName>
</protein>
<feature type="region of interest" description="Disordered" evidence="2">
    <location>
        <begin position="124"/>
        <end position="174"/>
    </location>
</feature>
<dbReference type="AlphaFoldDB" id="U1WX75"/>
<dbReference type="STRING" id="649747.HMPREF0083_05080"/>
<dbReference type="GeneID" id="92842382"/>
<gene>
    <name evidence="3" type="ORF">HMPREF0083_05080</name>
</gene>
<feature type="coiled-coil region" evidence="1">
    <location>
        <begin position="34"/>
        <end position="61"/>
    </location>
</feature>
<reference evidence="3 4" key="1">
    <citation type="submission" date="2013-08" db="EMBL/GenBank/DDBJ databases">
        <authorList>
            <person name="Weinstock G."/>
            <person name="Sodergren E."/>
            <person name="Wylie T."/>
            <person name="Fulton L."/>
            <person name="Fulton R."/>
            <person name="Fronick C."/>
            <person name="O'Laughlin M."/>
            <person name="Godfrey J."/>
            <person name="Miner T."/>
            <person name="Herter B."/>
            <person name="Appelbaum E."/>
            <person name="Cordes M."/>
            <person name="Lek S."/>
            <person name="Wollam A."/>
            <person name="Pepin K.H."/>
            <person name="Palsikar V.B."/>
            <person name="Mitreva M."/>
            <person name="Wilson R.K."/>
        </authorList>
    </citation>
    <scope>NUCLEOTIDE SEQUENCE [LARGE SCALE GENOMIC DNA]</scope>
    <source>
        <strain evidence="3 4">ATCC 12856</strain>
    </source>
</reference>
<evidence type="ECO:0000313" key="3">
    <source>
        <dbReference type="EMBL" id="ERI06838.1"/>
    </source>
</evidence>
<feature type="compositionally biased region" description="Basic and acidic residues" evidence="2">
    <location>
        <begin position="146"/>
        <end position="174"/>
    </location>
</feature>
<dbReference type="eggNOG" id="ENOG5033BWQ">
    <property type="taxonomic scope" value="Bacteria"/>
</dbReference>
<evidence type="ECO:0000256" key="2">
    <source>
        <dbReference type="SAM" id="MobiDB-lite"/>
    </source>
</evidence>
<dbReference type="EMBL" id="AWSJ01000310">
    <property type="protein sequence ID" value="ERI06838.1"/>
    <property type="molecule type" value="Genomic_DNA"/>
</dbReference>
<comment type="caution">
    <text evidence="3">The sequence shown here is derived from an EMBL/GenBank/DDBJ whole genome shotgun (WGS) entry which is preliminary data.</text>
</comment>